<dbReference type="Pfam" id="PF22725">
    <property type="entry name" value="GFO_IDH_MocA_C3"/>
    <property type="match status" value="1"/>
</dbReference>
<reference evidence="8" key="1">
    <citation type="journal article" date="2023" name="J. Am. Chem. Soc.">
        <title>Biosynthesis of AS2077715 and Funiculosin: Pathway Reconstitution and Identification of Enzymes that Form the All-cis Cyclopentanetetraol Moiety.</title>
        <authorList>
            <person name="Zhang Y."/>
            <person name="Go E.B."/>
            <person name="Perlatti B."/>
            <person name="Wu L."/>
            <person name="Bills G.F."/>
            <person name="Ohashi M."/>
            <person name="Tang Y."/>
        </authorList>
    </citation>
    <scope>NUCLEOTIDE SEQUENCE</scope>
    <source>
        <strain evidence="8">TTI-000886</strain>
    </source>
</reference>
<dbReference type="PANTHER" id="PTHR22604">
    <property type="entry name" value="OXIDOREDUCTASES"/>
    <property type="match status" value="1"/>
</dbReference>
<dbReference type="InterPro" id="IPR050984">
    <property type="entry name" value="Gfo/Idh/MocA_domain"/>
</dbReference>
<comment type="catalytic activity">
    <reaction evidence="5">
        <text>D-xylose + NADP(+) = D-xylono-1,5-lactone + NADPH + H(+)</text>
        <dbReference type="Rhea" id="RHEA:22000"/>
        <dbReference type="ChEBI" id="CHEBI:15378"/>
        <dbReference type="ChEBI" id="CHEBI:15867"/>
        <dbReference type="ChEBI" id="CHEBI:53455"/>
        <dbReference type="ChEBI" id="CHEBI:57783"/>
        <dbReference type="ChEBI" id="CHEBI:58349"/>
        <dbReference type="EC" id="1.1.1.179"/>
    </reaction>
</comment>
<dbReference type="GO" id="GO:0047837">
    <property type="term" value="F:D-xylose 1-dehydrogenase (NADP+) activity"/>
    <property type="evidence" value="ECO:0007669"/>
    <property type="project" value="UniProtKB-EC"/>
</dbReference>
<evidence type="ECO:0000313" key="8">
    <source>
        <dbReference type="EMBL" id="WNS47925.1"/>
    </source>
</evidence>
<evidence type="ECO:0000259" key="6">
    <source>
        <dbReference type="Pfam" id="PF01408"/>
    </source>
</evidence>
<dbReference type="Pfam" id="PF01408">
    <property type="entry name" value="GFO_IDH_MocA"/>
    <property type="match status" value="1"/>
</dbReference>
<feature type="domain" description="GFO/IDH/MocA-like oxidoreductase" evidence="7">
    <location>
        <begin position="166"/>
        <end position="274"/>
    </location>
</feature>
<evidence type="ECO:0000259" key="7">
    <source>
        <dbReference type="Pfam" id="PF22725"/>
    </source>
</evidence>
<gene>
    <name evidence="8" type="primary">capJ</name>
</gene>
<feature type="domain" description="Gfo/Idh/MocA-like oxidoreductase N-terminal" evidence="6">
    <location>
        <begin position="25"/>
        <end position="128"/>
    </location>
</feature>
<proteinExistence type="inferred from homology"/>
<dbReference type="AlphaFoldDB" id="A0AA96S0T7"/>
<dbReference type="EC" id="1.1.1.179" evidence="3"/>
<dbReference type="Gene3D" id="3.30.360.10">
    <property type="entry name" value="Dihydrodipicolinate Reductase, domain 2"/>
    <property type="match status" value="1"/>
</dbReference>
<comment type="similarity">
    <text evidence="1">Belongs to the Gfo/Idh/MocA family.</text>
</comment>
<evidence type="ECO:0000256" key="3">
    <source>
        <dbReference type="ARBA" id="ARBA00038984"/>
    </source>
</evidence>
<dbReference type="InterPro" id="IPR036291">
    <property type="entry name" value="NAD(P)-bd_dom_sf"/>
</dbReference>
<name>A0AA96S0T7_9PEZI</name>
<dbReference type="EMBL" id="OQ734856">
    <property type="protein sequence ID" value="WNS47925.1"/>
    <property type="molecule type" value="Genomic_DNA"/>
</dbReference>
<evidence type="ECO:0000256" key="4">
    <source>
        <dbReference type="ARBA" id="ARBA00042988"/>
    </source>
</evidence>
<dbReference type="SUPFAM" id="SSF51735">
    <property type="entry name" value="NAD(P)-binding Rossmann-fold domains"/>
    <property type="match status" value="1"/>
</dbReference>
<evidence type="ECO:0000256" key="1">
    <source>
        <dbReference type="ARBA" id="ARBA00010928"/>
    </source>
</evidence>
<dbReference type="InterPro" id="IPR000683">
    <property type="entry name" value="Gfo/Idh/MocA-like_OxRdtase_N"/>
</dbReference>
<dbReference type="GO" id="GO:0000166">
    <property type="term" value="F:nucleotide binding"/>
    <property type="evidence" value="ECO:0007669"/>
    <property type="project" value="InterPro"/>
</dbReference>
<keyword evidence="2" id="KW-0560">Oxidoreductase</keyword>
<dbReference type="Gene3D" id="3.40.50.720">
    <property type="entry name" value="NAD(P)-binding Rossmann-like Domain"/>
    <property type="match status" value="1"/>
</dbReference>
<evidence type="ECO:0000256" key="2">
    <source>
        <dbReference type="ARBA" id="ARBA00023002"/>
    </source>
</evidence>
<evidence type="ECO:0000256" key="5">
    <source>
        <dbReference type="ARBA" id="ARBA00049233"/>
    </source>
</evidence>
<protein>
    <recommendedName>
        <fullName evidence="3">D-xylose 1-dehydrogenase (NADP(+), D-xylono-1,5-lactone-forming)</fullName>
        <ecNumber evidence="3">1.1.1.179</ecNumber>
    </recommendedName>
    <alternativeName>
        <fullName evidence="4">D-xylose-NADP dehydrogenase</fullName>
    </alternativeName>
</protein>
<accession>A0AA96S0T7</accession>
<sequence length="435" mass="49239">MLDFLRRIYLGLIAPPTVPKSDSTLRFGLLGASKIAPQCLITPAKSHPEVMIVAVAARDRAKAQEYANRYNIPIVHGSYDALLNDPSISCVYIALPNSLHYEWALRAIHAGKHVLLEKPSVSNSIEARLLFNHPLVTSPKSPVLLEAFHYRFHPAWQTFLSLIHDDQLAGPVQNVDCQTYMWKGFLEQDDIRLKYSLSGGCMMDFATYNLSFIRDVLKDPHPQVISATFRVRSQQDSKREGPGEDQIDEAVTASFKSRSGANAQLVADMVKTGGWPLLPSSWTETWPSAGWPKCVVQLGEVQVDASPADEGHMHYVQRTVTLWNLVFLHLYHTIEVKDKHRLISKHSHEVRSWTVAKTIKSYNWPNKTKGRPGEDWWSTYRFQLEEFVNRVKGRAGSGVWVESADSIAQMEIIDEVYRKGGLDIRSTSSFRLDDR</sequence>
<organism evidence="8">
    <name type="scientific">Capnodium sp. TTI-000886</name>
    <dbReference type="NCBI Taxonomy" id="3078996"/>
    <lineage>
        <taxon>Eukaryota</taxon>
        <taxon>Fungi</taxon>
        <taxon>Dikarya</taxon>
        <taxon>Ascomycota</taxon>
        <taxon>Pezizomycotina</taxon>
        <taxon>Dothideomycetes</taxon>
        <taxon>Dothideomycetidae</taxon>
        <taxon>Capnodiales</taxon>
        <taxon>Capnodiaceae</taxon>
        <taxon>Capnodium</taxon>
    </lineage>
</organism>
<dbReference type="SUPFAM" id="SSF55347">
    <property type="entry name" value="Glyceraldehyde-3-phosphate dehydrogenase-like, C-terminal domain"/>
    <property type="match status" value="1"/>
</dbReference>
<dbReference type="InterPro" id="IPR055170">
    <property type="entry name" value="GFO_IDH_MocA-like_dom"/>
</dbReference>
<dbReference type="PANTHER" id="PTHR22604:SF105">
    <property type="entry name" value="TRANS-1,2-DIHYDROBENZENE-1,2-DIOL DEHYDROGENASE"/>
    <property type="match status" value="1"/>
</dbReference>